<evidence type="ECO:0000313" key="11">
    <source>
        <dbReference type="EMBL" id="WAL59796.1"/>
    </source>
</evidence>
<dbReference type="Gene3D" id="3.90.550.10">
    <property type="entry name" value="Spore Coat Polysaccharide Biosynthesis Protein SpsA, Chain A"/>
    <property type="match status" value="2"/>
</dbReference>
<keyword evidence="4" id="KW-0808">Transferase</keyword>
<comment type="subcellular location">
    <subcellularLocation>
        <location evidence="1">Cell membrane</location>
    </subcellularLocation>
</comment>
<keyword evidence="12" id="KW-1185">Reference proteome</keyword>
<dbReference type="InterPro" id="IPR029044">
    <property type="entry name" value="Nucleotide-diphossugar_trans"/>
</dbReference>
<reference evidence="11" key="1">
    <citation type="submission" date="2022-12" db="EMBL/GenBank/DDBJ databases">
        <title>Polyphasic identification of a Novel Hot-Spring Cyanobacterium Ocullathermofonsia sinensis gen nov. sp. nov. and Genomic Insights on its Adaptations to the Thermal Habitat.</title>
        <authorList>
            <person name="Daroch M."/>
            <person name="Tang J."/>
            <person name="Jiang Y."/>
        </authorList>
    </citation>
    <scope>NUCLEOTIDE SEQUENCE</scope>
    <source>
        <strain evidence="11">PKUAC-SCTA174</strain>
    </source>
</reference>
<dbReference type="EMBL" id="CP113797">
    <property type="protein sequence ID" value="WAL59796.1"/>
    <property type="molecule type" value="Genomic_DNA"/>
</dbReference>
<organism evidence="11 12">
    <name type="scientific">Thermocoleostomius sinensis A174</name>
    <dbReference type="NCBI Taxonomy" id="2016057"/>
    <lineage>
        <taxon>Bacteria</taxon>
        <taxon>Bacillati</taxon>
        <taxon>Cyanobacteriota</taxon>
        <taxon>Cyanophyceae</taxon>
        <taxon>Oculatellales</taxon>
        <taxon>Oculatellaceae</taxon>
        <taxon>Thermocoleostomius</taxon>
    </lineage>
</organism>
<dbReference type="GO" id="GO:0016757">
    <property type="term" value="F:glycosyltransferase activity"/>
    <property type="evidence" value="ECO:0007669"/>
    <property type="project" value="UniProtKB-KW"/>
</dbReference>
<keyword evidence="3" id="KW-0328">Glycosyltransferase</keyword>
<evidence type="ECO:0000256" key="2">
    <source>
        <dbReference type="ARBA" id="ARBA00022475"/>
    </source>
</evidence>
<evidence type="ECO:0000256" key="3">
    <source>
        <dbReference type="ARBA" id="ARBA00022676"/>
    </source>
</evidence>
<evidence type="ECO:0000256" key="1">
    <source>
        <dbReference type="ARBA" id="ARBA00004236"/>
    </source>
</evidence>
<evidence type="ECO:0000313" key="12">
    <source>
        <dbReference type="Proteomes" id="UP001163152"/>
    </source>
</evidence>
<dbReference type="NCBIfam" id="TIGR04283">
    <property type="entry name" value="glyco_like_mftF"/>
    <property type="match status" value="1"/>
</dbReference>
<name>A0A9E8ZBI0_9CYAN</name>
<dbReference type="NCBIfam" id="TIGR04282">
    <property type="entry name" value="glyco_like_cofC"/>
    <property type="match status" value="1"/>
</dbReference>
<evidence type="ECO:0000256" key="4">
    <source>
        <dbReference type="ARBA" id="ARBA00022679"/>
    </source>
</evidence>
<dbReference type="KEGG" id="tsin:OXH18_21890"/>
<dbReference type="CDD" id="cd02522">
    <property type="entry name" value="GT_2_like_a"/>
    <property type="match status" value="1"/>
</dbReference>
<feature type="domain" description="Glycosyltransferase 2-like" evidence="10">
    <location>
        <begin position="222"/>
        <end position="346"/>
    </location>
</feature>
<evidence type="ECO:0000256" key="8">
    <source>
        <dbReference type="ARBA" id="ARBA00038120"/>
    </source>
</evidence>
<gene>
    <name evidence="11" type="ORF">OXH18_21890</name>
</gene>
<dbReference type="RefSeq" id="WP_268609599.1">
    <property type="nucleotide sequence ID" value="NZ_CP113797.1"/>
</dbReference>
<evidence type="ECO:0000259" key="10">
    <source>
        <dbReference type="Pfam" id="PF00535"/>
    </source>
</evidence>
<dbReference type="Proteomes" id="UP001163152">
    <property type="component" value="Chromosome"/>
</dbReference>
<proteinExistence type="inferred from homology"/>
<dbReference type="GO" id="GO:0005886">
    <property type="term" value="C:plasma membrane"/>
    <property type="evidence" value="ECO:0007669"/>
    <property type="project" value="UniProtKB-SubCell"/>
</dbReference>
<dbReference type="Pfam" id="PF09837">
    <property type="entry name" value="DUF2064"/>
    <property type="match status" value="1"/>
</dbReference>
<dbReference type="AlphaFoldDB" id="A0A9E8ZBI0"/>
<evidence type="ECO:0000256" key="6">
    <source>
        <dbReference type="ARBA" id="ARBA00037281"/>
    </source>
</evidence>
<dbReference type="InterPro" id="IPR018641">
    <property type="entry name" value="Trfase_1_rSAM/seldom-assoc"/>
</dbReference>
<evidence type="ECO:0000256" key="5">
    <source>
        <dbReference type="ARBA" id="ARBA00023136"/>
    </source>
</evidence>
<evidence type="ECO:0000256" key="7">
    <source>
        <dbReference type="ARBA" id="ARBA00037904"/>
    </source>
</evidence>
<comment type="pathway">
    <text evidence="7">Carotenoid biosynthesis; staphyloxanthin biosynthesis; staphyloxanthin from farnesyl diphosphate: step 4/5.</text>
</comment>
<dbReference type="SUPFAM" id="SSF53448">
    <property type="entry name" value="Nucleotide-diphospho-sugar transferases"/>
    <property type="match status" value="2"/>
</dbReference>
<keyword evidence="2" id="KW-1003">Cell membrane</keyword>
<comment type="function">
    <text evidence="6">Catalyzes the glycosylation of 4,4'-diaponeurosporenoate, i.e. the esterification of glucose at the C1'' position with the carboxyl group of 4,4'-diaponeurosporenic acid, to form glycosyl-4,4'-diaponeurosporenoate. This is a step in the biosynthesis of staphyloxanthin, an orange pigment present in most staphylococci strains.</text>
</comment>
<comment type="similarity">
    <text evidence="8">Belongs to the glycosyltransferase 2 family. CrtQ subfamily.</text>
</comment>
<accession>A0A9E8ZBI0</accession>
<dbReference type="InterPro" id="IPR001173">
    <property type="entry name" value="Glyco_trans_2-like"/>
</dbReference>
<keyword evidence="5" id="KW-0472">Membrane</keyword>
<dbReference type="PANTHER" id="PTHR43646:SF2">
    <property type="entry name" value="GLYCOSYLTRANSFERASE 2-LIKE DOMAIN-CONTAINING PROTEIN"/>
    <property type="match status" value="1"/>
</dbReference>
<sequence length="462" mass="50587">MAATKHLIEHLIIFTRYPQPGQAKTRLIPALGAEGAAALQRQMTEHTLKQVQTLLNRRSISTTVWFAGTENPEVDRQQMQAWLGSAWCYCPQSAGNLGNRMAYAVQAAFGMGAQRVVVIGTDCPSLGAEQLAQAFQILATHDLVLGPAVDGGYYLIGLSRMIPTLFTNIAWSTSEVFQQTVTAAKQVNLSIGYLATRADIDRPEDLPIWETVRQGITPPAISVIIPTLNEAHRISALIQAILPQGQLPRPNQATESTNTNLEIIVVDGGSQDDTVTLAQQSGAIVLSAPTGRAQQMNQGAQIAAGSILLFLHADTRLPADWIADVQATLSRLHVVAGAFELHIDGQEPGLRWIEWGVKWRSRLLQLPYGDQALFLKAETFHQLGGFPALPIMEDFVFVRQLRSIGHIAIVPRAVTTSARRWHKLGILKTTLINQLVIGAYLLGVSPDRIARWYRQDGSGRRS</sequence>
<evidence type="ECO:0000256" key="9">
    <source>
        <dbReference type="ARBA" id="ARBA00040345"/>
    </source>
</evidence>
<protein>
    <recommendedName>
        <fullName evidence="9">4,4'-diaponeurosporenoate glycosyltransferase</fullName>
    </recommendedName>
</protein>
<dbReference type="Pfam" id="PF00535">
    <property type="entry name" value="Glycos_transf_2"/>
    <property type="match status" value="1"/>
</dbReference>
<dbReference type="InterPro" id="IPR026461">
    <property type="entry name" value="Trfase_2_rSAM/seldom_assoc"/>
</dbReference>
<dbReference type="PANTHER" id="PTHR43646">
    <property type="entry name" value="GLYCOSYLTRANSFERASE"/>
    <property type="match status" value="1"/>
</dbReference>